<sequence>MKINTGSTVSLTTFRLRKEYRKELNETEIPSFVKERIEYFAEYLSKGMTFSDLYLFVVAESDEEGLATMFEEIFASPYLEMSYEFRKWYRDPNNWRQRQVDLANAVIHIYQQKTRKERMII</sequence>
<organism evidence="1 2">
    <name type="scientific">Enterococcus faecium</name>
    <name type="common">Streptococcus faecium</name>
    <dbReference type="NCBI Taxonomy" id="1352"/>
    <lineage>
        <taxon>Bacteria</taxon>
        <taxon>Bacillati</taxon>
        <taxon>Bacillota</taxon>
        <taxon>Bacilli</taxon>
        <taxon>Lactobacillales</taxon>
        <taxon>Enterococcaceae</taxon>
        <taxon>Enterococcus</taxon>
    </lineage>
</organism>
<dbReference type="AlphaFoldDB" id="A0A7V7KR11"/>
<name>A0A7V7KR11_ENTFC</name>
<gene>
    <name evidence="1" type="ORF">DTX73_14285</name>
</gene>
<accession>A0A7V7KR11</accession>
<comment type="caution">
    <text evidence="1">The sequence shown here is derived from an EMBL/GenBank/DDBJ whole genome shotgun (WGS) entry which is preliminary data.</text>
</comment>
<evidence type="ECO:0000313" key="1">
    <source>
        <dbReference type="EMBL" id="KAA0686038.1"/>
    </source>
</evidence>
<protein>
    <submittedName>
        <fullName evidence="1">Uncharacterized protein</fullName>
    </submittedName>
</protein>
<dbReference type="EMBL" id="QOVC01000016">
    <property type="protein sequence ID" value="KAA0686038.1"/>
    <property type="molecule type" value="Genomic_DNA"/>
</dbReference>
<dbReference type="RefSeq" id="WP_149558479.1">
    <property type="nucleotide sequence ID" value="NZ_QOVC01000016.1"/>
</dbReference>
<evidence type="ECO:0000313" key="2">
    <source>
        <dbReference type="Proteomes" id="UP000448762"/>
    </source>
</evidence>
<proteinExistence type="predicted"/>
<dbReference type="Proteomes" id="UP000448762">
    <property type="component" value="Unassembled WGS sequence"/>
</dbReference>
<reference evidence="1 2" key="1">
    <citation type="submission" date="2018-07" db="EMBL/GenBank/DDBJ databases">
        <title>High quality draft genome sequencing of Enterococcus faecium exhibiting probiotic potential isolated from mucus of freshwater fish.</title>
        <authorList>
            <person name="El-Jeni R."/>
            <person name="Ghedira K."/>
            <person name="Abdelhak S."/>
            <person name="El-Bour M."/>
            <person name="Bouhaouala-Zahar B."/>
        </authorList>
    </citation>
    <scope>NUCLEOTIDE SEQUENCE [LARGE SCALE GENOMIC DNA]</scope>
    <source>
        <strain evidence="1 2">R.A73</strain>
    </source>
</reference>